<dbReference type="InterPro" id="IPR013546">
    <property type="entry name" value="PII_UdlTrfase/GS_AdlTrfase"/>
</dbReference>
<dbReference type="Gene3D" id="1.20.120.330">
    <property type="entry name" value="Nucleotidyltransferases domain 2"/>
    <property type="match status" value="1"/>
</dbReference>
<keyword evidence="2 9" id="KW-0548">Nucleotidyltransferase</keyword>
<dbReference type="CDD" id="cd05401">
    <property type="entry name" value="NT_GlnE_GlnD_like"/>
    <property type="match status" value="1"/>
</dbReference>
<dbReference type="SUPFAM" id="SSF81301">
    <property type="entry name" value="Nucleotidyltransferase"/>
    <property type="match status" value="1"/>
</dbReference>
<dbReference type="CDD" id="cd04873">
    <property type="entry name" value="ACT_UUR-ACR-like"/>
    <property type="match status" value="1"/>
</dbReference>
<dbReference type="Proteomes" id="UP000198736">
    <property type="component" value="Unassembled WGS sequence"/>
</dbReference>
<keyword evidence="6" id="KW-0511">Multifunctional enzyme</keyword>
<evidence type="ECO:0000256" key="3">
    <source>
        <dbReference type="ARBA" id="ARBA00022741"/>
    </source>
</evidence>
<dbReference type="OrthoDB" id="9759366at2"/>
<dbReference type="GO" id="GO:0005829">
    <property type="term" value="C:cytosol"/>
    <property type="evidence" value="ECO:0007669"/>
    <property type="project" value="TreeGrafter"/>
</dbReference>
<dbReference type="Gene3D" id="3.30.460.10">
    <property type="entry name" value="Beta Polymerase, domain 2"/>
    <property type="match status" value="1"/>
</dbReference>
<dbReference type="EMBL" id="CZPZ01000002">
    <property type="protein sequence ID" value="CUS32365.1"/>
    <property type="molecule type" value="Genomic_DNA"/>
</dbReference>
<feature type="domain" description="Glutamate-ammonia ligase adenylyltransferase repeated" evidence="7">
    <location>
        <begin position="353"/>
        <end position="600"/>
    </location>
</feature>
<dbReference type="PANTHER" id="PTHR30621:SF0">
    <property type="entry name" value="BIFUNCTIONAL GLUTAMINE SYNTHETASE ADENYLYLTRANSFERASE_ADENYLYL-REMOVING ENZYME"/>
    <property type="match status" value="1"/>
</dbReference>
<dbReference type="InterPro" id="IPR043519">
    <property type="entry name" value="NT_sf"/>
</dbReference>
<evidence type="ECO:0000256" key="6">
    <source>
        <dbReference type="ARBA" id="ARBA00023268"/>
    </source>
</evidence>
<dbReference type="AlphaFoldDB" id="A0A0S4L6W9"/>
<accession>A0A0S4L6W9</accession>
<organism evidence="9 10">
    <name type="scientific">Candidatus Nitrospira nitrificans</name>
    <dbReference type="NCBI Taxonomy" id="1742973"/>
    <lineage>
        <taxon>Bacteria</taxon>
        <taxon>Pseudomonadati</taxon>
        <taxon>Nitrospirota</taxon>
        <taxon>Nitrospiria</taxon>
        <taxon>Nitrospirales</taxon>
        <taxon>Nitrospiraceae</taxon>
        <taxon>Nitrospira</taxon>
    </lineage>
</organism>
<evidence type="ECO:0000259" key="7">
    <source>
        <dbReference type="Pfam" id="PF03710"/>
    </source>
</evidence>
<dbReference type="Pfam" id="PF24931">
    <property type="entry name" value="ACT_ACR9_3rd"/>
    <property type="match status" value="1"/>
</dbReference>
<dbReference type="SUPFAM" id="SSF81593">
    <property type="entry name" value="Nucleotidyltransferase substrate binding subunit/domain"/>
    <property type="match status" value="1"/>
</dbReference>
<evidence type="ECO:0000256" key="2">
    <source>
        <dbReference type="ARBA" id="ARBA00022695"/>
    </source>
</evidence>
<evidence type="ECO:0000256" key="1">
    <source>
        <dbReference type="ARBA" id="ARBA00022679"/>
    </source>
</evidence>
<dbReference type="PANTHER" id="PTHR30621">
    <property type="entry name" value="GLUTAMINE SYNTHETASE ADENYLYLTRANSFERASE"/>
    <property type="match status" value="1"/>
</dbReference>
<feature type="domain" description="PII-uridylyltransferase/Glutamine-synthetase adenylyltransferase" evidence="8">
    <location>
        <begin position="634"/>
        <end position="764"/>
    </location>
</feature>
<name>A0A0S4L6W9_9BACT</name>
<dbReference type="InterPro" id="IPR005190">
    <property type="entry name" value="GlnE_rpt_dom"/>
</dbReference>
<evidence type="ECO:0000256" key="5">
    <source>
        <dbReference type="ARBA" id="ARBA00022842"/>
    </source>
</evidence>
<dbReference type="GO" id="GO:0000820">
    <property type="term" value="P:regulation of glutamine family amino acid metabolic process"/>
    <property type="evidence" value="ECO:0007669"/>
    <property type="project" value="TreeGrafter"/>
</dbReference>
<keyword evidence="1 9" id="KW-0808">Transferase</keyword>
<evidence type="ECO:0000313" key="10">
    <source>
        <dbReference type="Proteomes" id="UP000198736"/>
    </source>
</evidence>
<evidence type="ECO:0000256" key="4">
    <source>
        <dbReference type="ARBA" id="ARBA00022840"/>
    </source>
</evidence>
<evidence type="ECO:0000313" key="9">
    <source>
        <dbReference type="EMBL" id="CUS32365.1"/>
    </source>
</evidence>
<gene>
    <name evidence="9" type="ORF">COMA2_100081</name>
</gene>
<keyword evidence="3" id="KW-0547">Nucleotide-binding</keyword>
<keyword evidence="5" id="KW-0460">Magnesium</keyword>
<dbReference type="EC" id="2.7.7.42" evidence="9"/>
<dbReference type="GO" id="GO:0008882">
    <property type="term" value="F:[glutamate-ammonia-ligase] adenylyltransferase activity"/>
    <property type="evidence" value="ECO:0007669"/>
    <property type="project" value="UniProtKB-EC"/>
</dbReference>
<reference evidence="10" key="1">
    <citation type="submission" date="2015-10" db="EMBL/GenBank/DDBJ databases">
        <authorList>
            <person name="Luecker S."/>
            <person name="Luecker S."/>
        </authorList>
    </citation>
    <scope>NUCLEOTIDE SEQUENCE [LARGE SCALE GENOMIC DNA]</scope>
</reference>
<dbReference type="GO" id="GO:0016874">
    <property type="term" value="F:ligase activity"/>
    <property type="evidence" value="ECO:0007669"/>
    <property type="project" value="UniProtKB-KW"/>
</dbReference>
<keyword evidence="9" id="KW-0436">Ligase</keyword>
<sequence length="768" mass="86714">MNLFGYTDPMPIGSPDQSRLLDAVRPLCPDIPSEVLQDFFARMDPEYFRRFEPPTIATHVRLTAQLTPSHPCTIAFTEQHDKRVEVTIVAYDYFSEFATICGLLSAFGLNIEEGHIYTFAEKAAPQPARAGWTGYGPRVRATGSPGLARKKIVDVFRVLPIPGADLGEVQQQHLADALHAVITLLDKGQFTEARLAVNRRLVEQLGKRRGSFSGLLHPVQITFDNSQSPTDTVMDIRSDDTPAFLYAFANALAMRNVYISKAQFDVEKGKIHDRFYVRNRHGQKLTDTTDQQQLRLTAVLIKQFTHALTWAPDPTKALEAFDQFLDLTVQQTKGKAQQEALAFLSDKKTFPLLARLLGASDFLWEDFLRRQHSNLLPLLQDYRDAPLMTPKAMLRKELDRLVNKATSDETRKAALNSFKDRELFRIDMKHIVEPDTALPDFSAALTQLAEVILDRSLKDCQAKLNTVHGPPRLADKKPCPFTILGLGKFGGRELGYASDIEVMFVYGDAGRTAGKQPIENSEYFERLGAELLQWIEAKQEGIFHLDVRLRPHGGKGSLTNPFDEITKYYSAGGLAAPFERQSLIKLRHVAGDAALGKRVEAHRDSYVYSGKPWNIPDALALRRQQLKQLVERDTVNLKHSPGGIVDIEYAMQYLQIMHGHRLPVLRTPNTMQALATLVDCGLVTRQDGDILRKAYFFIRMLIDGLRMVRGNAKDRVLPPTDSDEFIFLARRVGYTTDDWQAGARHLQTDIAQHMKLTKEFFERTFGRL</sequence>
<protein>
    <submittedName>
        <fullName evidence="9">Putative Glutamate-ammonia-ligase adenylyltransferase, subunit B</fullName>
        <ecNumber evidence="9">2.7.7.42</ecNumber>
    </submittedName>
</protein>
<evidence type="ECO:0000259" key="8">
    <source>
        <dbReference type="Pfam" id="PF08335"/>
    </source>
</evidence>
<dbReference type="Pfam" id="PF03710">
    <property type="entry name" value="GlnE"/>
    <property type="match status" value="1"/>
</dbReference>
<dbReference type="Pfam" id="PF08335">
    <property type="entry name" value="GlnD_UR_UTase"/>
    <property type="match status" value="1"/>
</dbReference>
<dbReference type="InterPro" id="IPR023057">
    <property type="entry name" value="GlnE"/>
</dbReference>
<dbReference type="STRING" id="1742973.COMA2_100081"/>
<keyword evidence="10" id="KW-1185">Reference proteome</keyword>
<dbReference type="GO" id="GO:0005524">
    <property type="term" value="F:ATP binding"/>
    <property type="evidence" value="ECO:0007669"/>
    <property type="project" value="UniProtKB-KW"/>
</dbReference>
<keyword evidence="4" id="KW-0067">ATP-binding</keyword>
<proteinExistence type="predicted"/>